<name>A0A448XT85_9PLAT</name>
<dbReference type="EMBL" id="CAAALY010298946">
    <property type="protein sequence ID" value="VEL44432.1"/>
    <property type="molecule type" value="Genomic_DNA"/>
</dbReference>
<proteinExistence type="predicted"/>
<keyword evidence="2" id="KW-1185">Reference proteome</keyword>
<feature type="non-terminal residue" evidence="1">
    <location>
        <position position="89"/>
    </location>
</feature>
<dbReference type="AlphaFoldDB" id="A0A448XT85"/>
<protein>
    <submittedName>
        <fullName evidence="1">Uncharacterized protein</fullName>
    </submittedName>
</protein>
<accession>A0A448XT85</accession>
<sequence>MRRVSTLFGSVDLLRPSGRPDAVKGTNSLYSRVISVGGKTSWRGNHQSLLVGPVELEPGVTGQKPVGVGVSSLRPPAWQVGAALHRERL</sequence>
<comment type="caution">
    <text evidence="1">The sequence shown here is derived from an EMBL/GenBank/DDBJ whole genome shotgun (WGS) entry which is preliminary data.</text>
</comment>
<gene>
    <name evidence="1" type="ORF">PXEA_LOCUS37872</name>
</gene>
<dbReference type="Proteomes" id="UP000784294">
    <property type="component" value="Unassembled WGS sequence"/>
</dbReference>
<evidence type="ECO:0000313" key="2">
    <source>
        <dbReference type="Proteomes" id="UP000784294"/>
    </source>
</evidence>
<reference evidence="1" key="1">
    <citation type="submission" date="2018-11" db="EMBL/GenBank/DDBJ databases">
        <authorList>
            <consortium name="Pathogen Informatics"/>
        </authorList>
    </citation>
    <scope>NUCLEOTIDE SEQUENCE</scope>
</reference>
<organism evidence="1 2">
    <name type="scientific">Protopolystoma xenopodis</name>
    <dbReference type="NCBI Taxonomy" id="117903"/>
    <lineage>
        <taxon>Eukaryota</taxon>
        <taxon>Metazoa</taxon>
        <taxon>Spiralia</taxon>
        <taxon>Lophotrochozoa</taxon>
        <taxon>Platyhelminthes</taxon>
        <taxon>Monogenea</taxon>
        <taxon>Polyopisthocotylea</taxon>
        <taxon>Polystomatidea</taxon>
        <taxon>Polystomatidae</taxon>
        <taxon>Protopolystoma</taxon>
    </lineage>
</organism>
<evidence type="ECO:0000313" key="1">
    <source>
        <dbReference type="EMBL" id="VEL44432.1"/>
    </source>
</evidence>